<evidence type="ECO:0000313" key="2">
    <source>
        <dbReference type="Proteomes" id="UP000306602"/>
    </source>
</evidence>
<dbReference type="AlphaFoldDB" id="A0A4V3XK14"/>
<accession>A0A4V3XK14</accession>
<proteinExistence type="predicted"/>
<comment type="caution">
    <text evidence="1">The sequence shown here is derived from an EMBL/GenBank/DDBJ whole genome shotgun (WGS) entry which is preliminary data.</text>
</comment>
<name>A0A4V3XK14_9RHOB</name>
<gene>
    <name evidence="1" type="ORF">E4Z66_15270</name>
</gene>
<keyword evidence="2" id="KW-1185">Reference proteome</keyword>
<evidence type="ECO:0000313" key="1">
    <source>
        <dbReference type="EMBL" id="THH35183.1"/>
    </source>
</evidence>
<reference evidence="1 2" key="1">
    <citation type="submission" date="2019-04" db="EMBL/GenBank/DDBJ databases">
        <title>Shimia ponticola sp. nov., isolated from seawater.</title>
        <authorList>
            <person name="Kim Y.-O."/>
            <person name="Yoon J.-H."/>
        </authorList>
    </citation>
    <scope>NUCLEOTIDE SEQUENCE [LARGE SCALE GENOMIC DNA]</scope>
    <source>
        <strain evidence="1 2">MYP11</strain>
    </source>
</reference>
<sequence length="79" mass="9020">MNDQDDSPLIGARLARHLLRLSETVVPVKSDWNAGLEMTLSAQRQLEREMSEAPSEQPYAQVMKHVIAECRHRKARLPI</sequence>
<dbReference type="RefSeq" id="WP_136463917.1">
    <property type="nucleotide sequence ID" value="NZ_SRKY01000004.1"/>
</dbReference>
<protein>
    <submittedName>
        <fullName evidence="1">Uncharacterized protein</fullName>
    </submittedName>
</protein>
<dbReference type="Proteomes" id="UP000306602">
    <property type="component" value="Unassembled WGS sequence"/>
</dbReference>
<dbReference type="EMBL" id="SRKY01000004">
    <property type="protein sequence ID" value="THH35183.1"/>
    <property type="molecule type" value="Genomic_DNA"/>
</dbReference>
<organism evidence="1 2">
    <name type="scientific">Aliishimia ponticola</name>
    <dbReference type="NCBI Taxonomy" id="2499833"/>
    <lineage>
        <taxon>Bacteria</taxon>
        <taxon>Pseudomonadati</taxon>
        <taxon>Pseudomonadota</taxon>
        <taxon>Alphaproteobacteria</taxon>
        <taxon>Rhodobacterales</taxon>
        <taxon>Paracoccaceae</taxon>
        <taxon>Aliishimia</taxon>
    </lineage>
</organism>